<protein>
    <submittedName>
        <fullName evidence="1">Uncharacterized protein</fullName>
    </submittedName>
</protein>
<name>A0A7R9M3R1_9ACAR</name>
<organism evidence="1">
    <name type="scientific">Oppiella nova</name>
    <dbReference type="NCBI Taxonomy" id="334625"/>
    <lineage>
        <taxon>Eukaryota</taxon>
        <taxon>Metazoa</taxon>
        <taxon>Ecdysozoa</taxon>
        <taxon>Arthropoda</taxon>
        <taxon>Chelicerata</taxon>
        <taxon>Arachnida</taxon>
        <taxon>Acari</taxon>
        <taxon>Acariformes</taxon>
        <taxon>Sarcoptiformes</taxon>
        <taxon>Oribatida</taxon>
        <taxon>Brachypylina</taxon>
        <taxon>Oppioidea</taxon>
        <taxon>Oppiidae</taxon>
        <taxon>Oppiella</taxon>
    </lineage>
</organism>
<sequence>MFTAIKFVAPYASTVASFVKPMLIPDQVMVELNKIIDKLFDLDKKLDKIVSEIKEEFKLSEYNAYLNKLHNIQALYTRFINMPNTVTLDALNEQGKRNEMFQYLNWLHREVTGQSLNPIIDIIKGDDDYPKFIKWTQLILSHYAQAMLLHGICVQLRPNVTKNVLDQTLTNDTGLFEKNLHKQGMATVTYDYLSGKYPFREWLVCILDPHWVHHRDAFFYANYEDDQAILLIVCDKDGKRIAMSTEKYDDIWNH</sequence>
<evidence type="ECO:0000313" key="1">
    <source>
        <dbReference type="EMBL" id="CAD7652989.1"/>
    </source>
</evidence>
<proteinExistence type="predicted"/>
<gene>
    <name evidence="1" type="ORF">ONB1V03_LOCUS9647</name>
</gene>
<dbReference type="EMBL" id="CAJPVJ010006147">
    <property type="protein sequence ID" value="CAG2170176.1"/>
    <property type="molecule type" value="Genomic_DNA"/>
</dbReference>
<evidence type="ECO:0000313" key="2">
    <source>
        <dbReference type="Proteomes" id="UP000728032"/>
    </source>
</evidence>
<dbReference type="AlphaFoldDB" id="A0A7R9M3R1"/>
<dbReference type="Proteomes" id="UP000728032">
    <property type="component" value="Unassembled WGS sequence"/>
</dbReference>
<dbReference type="EMBL" id="OC920972">
    <property type="protein sequence ID" value="CAD7652989.1"/>
    <property type="molecule type" value="Genomic_DNA"/>
</dbReference>
<reference evidence="1" key="1">
    <citation type="submission" date="2020-11" db="EMBL/GenBank/DDBJ databases">
        <authorList>
            <person name="Tran Van P."/>
        </authorList>
    </citation>
    <scope>NUCLEOTIDE SEQUENCE</scope>
</reference>
<keyword evidence="2" id="KW-1185">Reference proteome</keyword>
<accession>A0A7R9M3R1</accession>